<dbReference type="InterPro" id="IPR025178">
    <property type="entry name" value="Lnb_N"/>
</dbReference>
<evidence type="ECO:0000313" key="3">
    <source>
        <dbReference type="EMBL" id="EAQ77098.1"/>
    </source>
</evidence>
<evidence type="ECO:0000259" key="2">
    <source>
        <dbReference type="Pfam" id="PF13387"/>
    </source>
</evidence>
<protein>
    <recommendedName>
        <fullName evidence="2">Lnb N-terminal periplasmic domain-containing protein</fullName>
    </recommendedName>
</protein>
<accession>A4A2D2</accession>
<feature type="domain" description="Lnb N-terminal periplasmic" evidence="2">
    <location>
        <begin position="65"/>
        <end position="208"/>
    </location>
</feature>
<dbReference type="eggNOG" id="ENOG502Z7V0">
    <property type="taxonomic scope" value="Bacteria"/>
</dbReference>
<keyword evidence="1" id="KW-0732">Signal</keyword>
<reference evidence="3 4" key="1">
    <citation type="submission" date="2006-02" db="EMBL/GenBank/DDBJ databases">
        <authorList>
            <person name="Amann R."/>
            <person name="Ferriera S."/>
            <person name="Johnson J."/>
            <person name="Kravitz S."/>
            <person name="Halpern A."/>
            <person name="Remington K."/>
            <person name="Beeson K."/>
            <person name="Tran B."/>
            <person name="Rogers Y.-H."/>
            <person name="Friedman R."/>
            <person name="Venter J.C."/>
        </authorList>
    </citation>
    <scope>NUCLEOTIDE SEQUENCE [LARGE SCALE GENOMIC DNA]</scope>
    <source>
        <strain evidence="3 4">DSM 3645</strain>
    </source>
</reference>
<evidence type="ECO:0000256" key="1">
    <source>
        <dbReference type="SAM" id="SignalP"/>
    </source>
</evidence>
<dbReference type="STRING" id="314230.DSM3645_25729"/>
<dbReference type="OrthoDB" id="274718at2"/>
<feature type="signal peptide" evidence="1">
    <location>
        <begin position="1"/>
        <end position="20"/>
    </location>
</feature>
<sequence length="267" mass="30258">MLCIGVAAACALVFSGCASIIPNNARNWAPDQTRLPSYENVGGKVTIHNVRNCRYASSDNYVIQYYDKQFNLSDIQSVDFIVAPFNDTPAVAHTMLSFGLASGDQIVSSVEIRKEADEEYSAWKGFLNQYELMYVIGDERDIINLSSNEYKSDVYLYPTIATPQQSQALLIDVLERANQLAVKPEFYNTVTNNCTTNIVRHVNDLAPDKVRYNYKVLLTGYSDSYAYELGLLDQSVPFEELKKRSLISELAEKYEYDPDFSAKIRRR</sequence>
<organism evidence="3 4">
    <name type="scientific">Blastopirellula marina DSM 3645</name>
    <dbReference type="NCBI Taxonomy" id="314230"/>
    <lineage>
        <taxon>Bacteria</taxon>
        <taxon>Pseudomonadati</taxon>
        <taxon>Planctomycetota</taxon>
        <taxon>Planctomycetia</taxon>
        <taxon>Pirellulales</taxon>
        <taxon>Pirellulaceae</taxon>
        <taxon>Blastopirellula</taxon>
    </lineage>
</organism>
<dbReference type="HOGENOM" id="CLU_050045_1_0_0"/>
<evidence type="ECO:0000313" key="4">
    <source>
        <dbReference type="Proteomes" id="UP000004358"/>
    </source>
</evidence>
<comment type="caution">
    <text evidence="3">The sequence shown here is derived from an EMBL/GenBank/DDBJ whole genome shotgun (WGS) entry which is preliminary data.</text>
</comment>
<name>A4A2D2_9BACT</name>
<dbReference type="Proteomes" id="UP000004358">
    <property type="component" value="Unassembled WGS sequence"/>
</dbReference>
<proteinExistence type="predicted"/>
<dbReference type="Pfam" id="PF13387">
    <property type="entry name" value="Lnb_N"/>
    <property type="match status" value="1"/>
</dbReference>
<dbReference type="EMBL" id="AANZ01000043">
    <property type="protein sequence ID" value="EAQ77098.1"/>
    <property type="molecule type" value="Genomic_DNA"/>
</dbReference>
<gene>
    <name evidence="3" type="ORF">DSM3645_25729</name>
</gene>
<dbReference type="AlphaFoldDB" id="A4A2D2"/>
<feature type="chain" id="PRO_5002665348" description="Lnb N-terminal periplasmic domain-containing protein" evidence="1">
    <location>
        <begin position="21"/>
        <end position="267"/>
    </location>
</feature>
<dbReference type="RefSeq" id="WP_002653040.1">
    <property type="nucleotide sequence ID" value="NZ_CH672376.1"/>
</dbReference>